<keyword evidence="1" id="KW-0031">Aminopeptidase</keyword>
<dbReference type="GO" id="GO:0004177">
    <property type="term" value="F:aminopeptidase activity"/>
    <property type="evidence" value="ECO:0007669"/>
    <property type="project" value="UniProtKB-KW"/>
</dbReference>
<keyword evidence="1" id="KW-0645">Protease</keyword>
<name>A0ABS3MXN1_9BACI</name>
<keyword evidence="2" id="KW-1185">Reference proteome</keyword>
<comment type="caution">
    <text evidence="1">The sequence shown here is derived from an EMBL/GenBank/DDBJ whole genome shotgun (WGS) entry which is preliminary data.</text>
</comment>
<proteinExistence type="predicted"/>
<gene>
    <name evidence="1" type="ORF">I7822_02815</name>
</gene>
<sequence length="68" mass="7771">MQVKIVKFFTDWYHAYKEKHIAKMKEQGKCPVCRGNGFATITSPYAGNAIDCHLCNGTGLYAEWEKNK</sequence>
<reference evidence="1 2" key="1">
    <citation type="submission" date="2021-03" db="EMBL/GenBank/DDBJ databases">
        <title>Whole genome sequence of Metabacillus bambusae BG109.</title>
        <authorList>
            <person name="Jeong J.W."/>
        </authorList>
    </citation>
    <scope>NUCLEOTIDE SEQUENCE [LARGE SCALE GENOMIC DNA]</scope>
    <source>
        <strain evidence="1 2">BG109</strain>
    </source>
</reference>
<evidence type="ECO:0000313" key="1">
    <source>
        <dbReference type="EMBL" id="MBO1510619.1"/>
    </source>
</evidence>
<organism evidence="1 2">
    <name type="scientific">Metabacillus bambusae</name>
    <dbReference type="NCBI Taxonomy" id="2795218"/>
    <lineage>
        <taxon>Bacteria</taxon>
        <taxon>Bacillati</taxon>
        <taxon>Bacillota</taxon>
        <taxon>Bacilli</taxon>
        <taxon>Bacillales</taxon>
        <taxon>Bacillaceae</taxon>
        <taxon>Metabacillus</taxon>
    </lineage>
</organism>
<keyword evidence="1" id="KW-0378">Hydrolase</keyword>
<evidence type="ECO:0000313" key="2">
    <source>
        <dbReference type="Proteomes" id="UP000663981"/>
    </source>
</evidence>
<dbReference type="Gene3D" id="2.10.230.10">
    <property type="entry name" value="Heat shock protein DnaJ, cysteine-rich domain"/>
    <property type="match status" value="1"/>
</dbReference>
<dbReference type="SUPFAM" id="SSF57938">
    <property type="entry name" value="DnaJ/Hsp40 cysteine-rich domain"/>
    <property type="match status" value="1"/>
</dbReference>
<protein>
    <submittedName>
        <fullName evidence="1">Methionine aminopeptidase</fullName>
    </submittedName>
</protein>
<dbReference type="EMBL" id="JAGDEL010000002">
    <property type="protein sequence ID" value="MBO1510619.1"/>
    <property type="molecule type" value="Genomic_DNA"/>
</dbReference>
<dbReference type="InterPro" id="IPR036410">
    <property type="entry name" value="HSP_DnaJ_Cys-rich_dom_sf"/>
</dbReference>
<accession>A0ABS3MXN1</accession>
<dbReference type="Proteomes" id="UP000663981">
    <property type="component" value="Unassembled WGS sequence"/>
</dbReference>